<dbReference type="OrthoDB" id="1933717at2759"/>
<sequence length="34" mass="3683">LKTQDIVDALIYALSAPESTQISDILIRPTGNLL</sequence>
<accession>A0A8J2JNE5</accession>
<reference evidence="1" key="1">
    <citation type="submission" date="2021-06" db="EMBL/GenBank/DDBJ databases">
        <authorList>
            <person name="Hodson N. C."/>
            <person name="Mongue J. A."/>
            <person name="Jaron S. K."/>
        </authorList>
    </citation>
    <scope>NUCLEOTIDE SEQUENCE</scope>
</reference>
<evidence type="ECO:0000313" key="2">
    <source>
        <dbReference type="Proteomes" id="UP000708208"/>
    </source>
</evidence>
<gene>
    <name evidence="1" type="ORF">AFUS01_LOCUS12092</name>
</gene>
<name>A0A8J2JNE5_9HEXA</name>
<feature type="non-terminal residue" evidence="1">
    <location>
        <position position="1"/>
    </location>
</feature>
<comment type="caution">
    <text evidence="1">The sequence shown here is derived from an EMBL/GenBank/DDBJ whole genome shotgun (WGS) entry which is preliminary data.</text>
</comment>
<protein>
    <submittedName>
        <fullName evidence="1">Uncharacterized protein</fullName>
    </submittedName>
</protein>
<dbReference type="AlphaFoldDB" id="A0A8J2JNE5"/>
<dbReference type="Proteomes" id="UP000708208">
    <property type="component" value="Unassembled WGS sequence"/>
</dbReference>
<keyword evidence="2" id="KW-1185">Reference proteome</keyword>
<organism evidence="1 2">
    <name type="scientific">Allacma fusca</name>
    <dbReference type="NCBI Taxonomy" id="39272"/>
    <lineage>
        <taxon>Eukaryota</taxon>
        <taxon>Metazoa</taxon>
        <taxon>Ecdysozoa</taxon>
        <taxon>Arthropoda</taxon>
        <taxon>Hexapoda</taxon>
        <taxon>Collembola</taxon>
        <taxon>Symphypleona</taxon>
        <taxon>Sminthuridae</taxon>
        <taxon>Allacma</taxon>
    </lineage>
</organism>
<dbReference type="EMBL" id="CAJVCH010094455">
    <property type="protein sequence ID" value="CAG7722984.1"/>
    <property type="molecule type" value="Genomic_DNA"/>
</dbReference>
<evidence type="ECO:0000313" key="1">
    <source>
        <dbReference type="EMBL" id="CAG7722984.1"/>
    </source>
</evidence>
<proteinExistence type="predicted"/>